<keyword evidence="1" id="KW-0347">Helicase</keyword>
<evidence type="ECO:0000313" key="1">
    <source>
        <dbReference type="EMBL" id="QSZ67936.1"/>
    </source>
</evidence>
<reference evidence="1" key="1">
    <citation type="journal article" date="2001" name="Int. J. Syst. Evol. Microbiol.">
        <title>Methanofollis aquaemaris sp. nov., a methanogen isolated from an aquaculture fish pond.</title>
        <authorList>
            <person name="Lai M.C."/>
            <person name="Chen S.C."/>
        </authorList>
    </citation>
    <scope>NUCLEOTIDE SEQUENCE</scope>
    <source>
        <strain evidence="1">N2F9704</strain>
    </source>
</reference>
<sequence length="150" mass="17163">MIAEKARFRSARKIERAIGVRIPDRVFNSAFLEAVTPAMTNRSLDHHIGEQLLNIHHDFLACKCKDNPNCGCPERKFAKTILEYRETGLDHRQISEALLEEYGIEVFPADILGFLEESVHALEVVREVARIEGKDELVKKTDKHIKAVER</sequence>
<evidence type="ECO:0000313" key="2">
    <source>
        <dbReference type="Proteomes" id="UP001042704"/>
    </source>
</evidence>
<gene>
    <name evidence="1" type="ORF">RJ40_10730</name>
</gene>
<dbReference type="RefSeq" id="WP_265580859.1">
    <property type="nucleotide sequence ID" value="NZ_CP036172.1"/>
</dbReference>
<keyword evidence="1" id="KW-0067">ATP-binding</keyword>
<keyword evidence="2" id="KW-1185">Reference proteome</keyword>
<accession>A0A8A3S8P7</accession>
<dbReference type="GO" id="GO:0004386">
    <property type="term" value="F:helicase activity"/>
    <property type="evidence" value="ECO:0007669"/>
    <property type="project" value="UniProtKB-KW"/>
</dbReference>
<dbReference type="InterPro" id="IPR043852">
    <property type="entry name" value="DUF5814"/>
</dbReference>
<dbReference type="AlphaFoldDB" id="A0A8A3S8P7"/>
<proteinExistence type="predicted"/>
<dbReference type="Proteomes" id="UP001042704">
    <property type="component" value="Chromosome"/>
</dbReference>
<keyword evidence="1" id="KW-0378">Hydrolase</keyword>
<organism evidence="1 2">
    <name type="scientific">Methanofollis aquaemaris</name>
    <dbReference type="NCBI Taxonomy" id="126734"/>
    <lineage>
        <taxon>Archaea</taxon>
        <taxon>Methanobacteriati</taxon>
        <taxon>Methanobacteriota</taxon>
        <taxon>Stenosarchaea group</taxon>
        <taxon>Methanomicrobia</taxon>
        <taxon>Methanomicrobiales</taxon>
        <taxon>Methanomicrobiaceae</taxon>
        <taxon>Methanofollis</taxon>
    </lineage>
</organism>
<keyword evidence="1" id="KW-0547">Nucleotide-binding</keyword>
<protein>
    <submittedName>
        <fullName evidence="1">RNA helicase</fullName>
    </submittedName>
</protein>
<name>A0A8A3S8P7_9EURY</name>
<dbReference type="EMBL" id="CP036172">
    <property type="protein sequence ID" value="QSZ67936.1"/>
    <property type="molecule type" value="Genomic_DNA"/>
</dbReference>
<dbReference type="GeneID" id="76424845"/>
<reference evidence="1" key="2">
    <citation type="submission" date="2019-02" db="EMBL/GenBank/DDBJ databases">
        <authorList>
            <person name="Chen S.-C."/>
            <person name="Chien H.-H."/>
            <person name="Lai M.-C."/>
        </authorList>
    </citation>
    <scope>NUCLEOTIDE SEQUENCE</scope>
    <source>
        <strain evidence="1">N2F9704</strain>
    </source>
</reference>
<dbReference type="Pfam" id="PF19131">
    <property type="entry name" value="DUF5814"/>
    <property type="match status" value="1"/>
</dbReference>
<dbReference type="KEGG" id="maqe:RJ40_10730"/>